<keyword evidence="1" id="KW-0175">Coiled coil</keyword>
<organism evidence="2 3">
    <name type="scientific">Pleurotus eryngii</name>
    <name type="common">Boletus of the steppes</name>
    <dbReference type="NCBI Taxonomy" id="5323"/>
    <lineage>
        <taxon>Eukaryota</taxon>
        <taxon>Fungi</taxon>
        <taxon>Dikarya</taxon>
        <taxon>Basidiomycota</taxon>
        <taxon>Agaricomycotina</taxon>
        <taxon>Agaricomycetes</taxon>
        <taxon>Agaricomycetidae</taxon>
        <taxon>Agaricales</taxon>
        <taxon>Pleurotineae</taxon>
        <taxon>Pleurotaceae</taxon>
        <taxon>Pleurotus</taxon>
    </lineage>
</organism>
<feature type="coiled-coil region" evidence="1">
    <location>
        <begin position="115"/>
        <end position="142"/>
    </location>
</feature>
<evidence type="ECO:0000313" key="2">
    <source>
        <dbReference type="EMBL" id="KAF9490917.1"/>
    </source>
</evidence>
<dbReference type="EMBL" id="MU154630">
    <property type="protein sequence ID" value="KAF9490917.1"/>
    <property type="molecule type" value="Genomic_DNA"/>
</dbReference>
<evidence type="ECO:0000256" key="1">
    <source>
        <dbReference type="SAM" id="Coils"/>
    </source>
</evidence>
<proteinExistence type="predicted"/>
<keyword evidence="3" id="KW-1185">Reference proteome</keyword>
<protein>
    <submittedName>
        <fullName evidence="2">Uncharacterized protein</fullName>
    </submittedName>
</protein>
<dbReference type="OrthoDB" id="3035470at2759"/>
<sequence>MESQNAEAEPNGTTASSLVLDHKNTIYELTKSNHIMFLCLSLFFERHKKGSWFKNLITPSSSSKKTYNGVHQHAGDFFLVESSLKVSSAGIAITNVAISLQSTRTRSKVQTIQFMRRLEQQAKECRSEAHKMQKDFRELRGQMMNTYKQAGITAKGYTNQDVTYDNIDALRNMTNIDLSKLLIVTITQVVQTIGKLVAWWDNAVVDWDNILRFMVCGELGFMIAEWKALQLGYQLYNEEIMVQEDYYKSELQHALPSRGFLERFKK</sequence>
<reference evidence="2" key="1">
    <citation type="submission" date="2020-11" db="EMBL/GenBank/DDBJ databases">
        <authorList>
            <consortium name="DOE Joint Genome Institute"/>
            <person name="Ahrendt S."/>
            <person name="Riley R."/>
            <person name="Andreopoulos W."/>
            <person name="Labutti K."/>
            <person name="Pangilinan J."/>
            <person name="Ruiz-Duenas F.J."/>
            <person name="Barrasa J.M."/>
            <person name="Sanchez-Garcia M."/>
            <person name="Camarero S."/>
            <person name="Miyauchi S."/>
            <person name="Serrano A."/>
            <person name="Linde D."/>
            <person name="Babiker R."/>
            <person name="Drula E."/>
            <person name="Ayuso-Fernandez I."/>
            <person name="Pacheco R."/>
            <person name="Padilla G."/>
            <person name="Ferreira P."/>
            <person name="Barriuso J."/>
            <person name="Kellner H."/>
            <person name="Castanera R."/>
            <person name="Alfaro M."/>
            <person name="Ramirez L."/>
            <person name="Pisabarro A.G."/>
            <person name="Kuo A."/>
            <person name="Tritt A."/>
            <person name="Lipzen A."/>
            <person name="He G."/>
            <person name="Yan M."/>
            <person name="Ng V."/>
            <person name="Cullen D."/>
            <person name="Martin F."/>
            <person name="Rosso M.-N."/>
            <person name="Henrissat B."/>
            <person name="Hibbett D."/>
            <person name="Martinez A.T."/>
            <person name="Grigoriev I.V."/>
        </authorList>
    </citation>
    <scope>NUCLEOTIDE SEQUENCE</scope>
    <source>
        <strain evidence="2">ATCC 90797</strain>
    </source>
</reference>
<dbReference type="Proteomes" id="UP000807025">
    <property type="component" value="Unassembled WGS sequence"/>
</dbReference>
<evidence type="ECO:0000313" key="3">
    <source>
        <dbReference type="Proteomes" id="UP000807025"/>
    </source>
</evidence>
<gene>
    <name evidence="2" type="ORF">BDN71DRAFT_1453696</name>
</gene>
<name>A0A9P5ZMB7_PLEER</name>
<dbReference type="AlphaFoldDB" id="A0A9P5ZMB7"/>
<comment type="caution">
    <text evidence="2">The sequence shown here is derived from an EMBL/GenBank/DDBJ whole genome shotgun (WGS) entry which is preliminary data.</text>
</comment>
<accession>A0A9P5ZMB7</accession>